<evidence type="ECO:0000256" key="3">
    <source>
        <dbReference type="PIRNR" id="PIRNR002070"/>
    </source>
</evidence>
<comment type="caution">
    <text evidence="4">The sequence shown here is derived from an EMBL/GenBank/DDBJ whole genome shotgun (WGS) entry which is preliminary data.</text>
</comment>
<dbReference type="RefSeq" id="WP_377183153.1">
    <property type="nucleotide sequence ID" value="NZ_JBHUPD010000001.1"/>
</dbReference>
<keyword evidence="1 2" id="KW-0238">DNA-binding</keyword>
<dbReference type="PANTHER" id="PTHR10302">
    <property type="entry name" value="SINGLE-STRANDED DNA-BINDING PROTEIN"/>
    <property type="match status" value="1"/>
</dbReference>
<sequence>MNNLSNSVRLTGRLGAAPELRELENEKKVAKISLATHYYRKNGKGETVEETHWHQLVLWNKHADLAEKYLNKGSQIAVEGRLANRFYTDKDGAKHYVTEVVVSEVMLLDKAS</sequence>
<dbReference type="InterPro" id="IPR012340">
    <property type="entry name" value="NA-bd_OB-fold"/>
</dbReference>
<comment type="subunit">
    <text evidence="2">Homotetramer.</text>
</comment>
<proteinExistence type="inferred from homology"/>
<name>A0ABW5Y9N8_9SPHI</name>
<dbReference type="InterPro" id="IPR011344">
    <property type="entry name" value="ssDNA-bd"/>
</dbReference>
<dbReference type="Pfam" id="PF00436">
    <property type="entry name" value="SSB"/>
    <property type="match status" value="1"/>
</dbReference>
<dbReference type="CDD" id="cd04496">
    <property type="entry name" value="SSB_OBF"/>
    <property type="match status" value="1"/>
</dbReference>
<comment type="caution">
    <text evidence="2">Lacks conserved residue(s) required for the propagation of feature annotation.</text>
</comment>
<dbReference type="PANTHER" id="PTHR10302:SF0">
    <property type="entry name" value="SINGLE-STRANDED DNA-BINDING PROTEIN, MITOCHONDRIAL"/>
    <property type="match status" value="1"/>
</dbReference>
<dbReference type="Gene3D" id="2.40.50.140">
    <property type="entry name" value="Nucleic acid-binding proteins"/>
    <property type="match status" value="1"/>
</dbReference>
<dbReference type="PIRSF" id="PIRSF002070">
    <property type="entry name" value="SSB"/>
    <property type="match status" value="1"/>
</dbReference>
<dbReference type="EMBL" id="JBHUPD010000001">
    <property type="protein sequence ID" value="MFD2871960.1"/>
    <property type="molecule type" value="Genomic_DNA"/>
</dbReference>
<dbReference type="NCBIfam" id="TIGR00621">
    <property type="entry name" value="ssb"/>
    <property type="match status" value="1"/>
</dbReference>
<reference evidence="5" key="1">
    <citation type="journal article" date="2019" name="Int. J. Syst. Evol. Microbiol.">
        <title>The Global Catalogue of Microorganisms (GCM) 10K type strain sequencing project: providing services to taxonomists for standard genome sequencing and annotation.</title>
        <authorList>
            <consortium name="The Broad Institute Genomics Platform"/>
            <consortium name="The Broad Institute Genome Sequencing Center for Infectious Disease"/>
            <person name="Wu L."/>
            <person name="Ma J."/>
        </authorList>
    </citation>
    <scope>NUCLEOTIDE SEQUENCE [LARGE SCALE GENOMIC DNA]</scope>
    <source>
        <strain evidence="5">KCTC 22437</strain>
    </source>
</reference>
<dbReference type="GO" id="GO:0003677">
    <property type="term" value="F:DNA binding"/>
    <property type="evidence" value="ECO:0007669"/>
    <property type="project" value="UniProtKB-KW"/>
</dbReference>
<dbReference type="HAMAP" id="MF_00984">
    <property type="entry name" value="SSB"/>
    <property type="match status" value="1"/>
</dbReference>
<evidence type="ECO:0000313" key="4">
    <source>
        <dbReference type="EMBL" id="MFD2871960.1"/>
    </source>
</evidence>
<dbReference type="InterPro" id="IPR000424">
    <property type="entry name" value="Primosome_PriB/ssb"/>
</dbReference>
<organism evidence="4 5">
    <name type="scientific">Mucilaginibacter ximonensis</name>
    <dbReference type="NCBI Taxonomy" id="538021"/>
    <lineage>
        <taxon>Bacteria</taxon>
        <taxon>Pseudomonadati</taxon>
        <taxon>Bacteroidota</taxon>
        <taxon>Sphingobacteriia</taxon>
        <taxon>Sphingobacteriales</taxon>
        <taxon>Sphingobacteriaceae</taxon>
        <taxon>Mucilaginibacter</taxon>
    </lineage>
</organism>
<gene>
    <name evidence="4" type="ORF">ACFS5N_05740</name>
</gene>
<dbReference type="SUPFAM" id="SSF50249">
    <property type="entry name" value="Nucleic acid-binding proteins"/>
    <property type="match status" value="1"/>
</dbReference>
<protein>
    <recommendedName>
        <fullName evidence="2 3">Single-stranded DNA-binding protein</fullName>
        <shortName evidence="2">SSB</shortName>
    </recommendedName>
</protein>
<accession>A0ABW5Y9N8</accession>
<evidence type="ECO:0000313" key="5">
    <source>
        <dbReference type="Proteomes" id="UP001597557"/>
    </source>
</evidence>
<evidence type="ECO:0000256" key="2">
    <source>
        <dbReference type="HAMAP-Rule" id="MF_00984"/>
    </source>
</evidence>
<dbReference type="PROSITE" id="PS50935">
    <property type="entry name" value="SSB"/>
    <property type="match status" value="1"/>
</dbReference>
<keyword evidence="5" id="KW-1185">Reference proteome</keyword>
<dbReference type="Proteomes" id="UP001597557">
    <property type="component" value="Unassembled WGS sequence"/>
</dbReference>
<evidence type="ECO:0000256" key="1">
    <source>
        <dbReference type="ARBA" id="ARBA00023125"/>
    </source>
</evidence>